<dbReference type="KEGG" id="kps:KPNJ2_02814"/>
<feature type="transmembrane region" description="Helical" evidence="1">
    <location>
        <begin position="383"/>
        <end position="408"/>
    </location>
</feature>
<sequence>MLSRAQAPPSLCKYHSGLTSALRQQYLFIIIKKELYNIIVLKLRIIVGWWMNNQSRQALWLALAGSIVLMIGMGYGRFAFTGVLPLMLNEGLLTLHEGNLAASANYAGYLVGALLLARVQPGAATRLSIISAGLTIASLALLAWVSSPWTIITLRAVAGALSAITLIAGSLWLLEHMGHHHGAPLLYAGVGLGIFISAEGIALGHALSLTSQQIWLLCALCAGLLLALAIRWLLTPPAALVRASHVETSLPASGSDTRRAAWRLLMVYGLAGFGYIITATYLPLFLSGSLQSVDPVHLWALFGLAAAPSCLIWHKLVLKWGYRQALTRNLLFQALGVILPACSASLLFCVLSALLVGFTFMGTVTIALPKAKSLSHQVSFNMIAAMTALYGVGQIAGPLITGALYQIAASFNPALYAAALALLIAAGLVFTERQA</sequence>
<feature type="transmembrane region" description="Helical" evidence="1">
    <location>
        <begin position="186"/>
        <end position="208"/>
    </location>
</feature>
<keyword evidence="1" id="KW-0472">Membrane</keyword>
<dbReference type="Gene3D" id="1.20.1250.20">
    <property type="entry name" value="MFS general substrate transporter like domains"/>
    <property type="match status" value="1"/>
</dbReference>
<protein>
    <submittedName>
        <fullName evidence="2">Transporter, MFS superfamily protein</fullName>
    </submittedName>
</protein>
<feature type="transmembrane region" description="Helical" evidence="1">
    <location>
        <begin position="298"/>
        <end position="318"/>
    </location>
</feature>
<feature type="transmembrane region" description="Helical" evidence="1">
    <location>
        <begin position="100"/>
        <end position="117"/>
    </location>
</feature>
<name>W8UI55_KLEPN</name>
<evidence type="ECO:0000313" key="2">
    <source>
        <dbReference type="EMBL" id="AHM79594.1"/>
    </source>
</evidence>
<accession>W8UI55</accession>
<organism evidence="2 3">
    <name type="scientific">Klebsiella pneumoniae 30684/NJST258_2</name>
    <dbReference type="NCBI Taxonomy" id="1420013"/>
    <lineage>
        <taxon>Bacteria</taxon>
        <taxon>Pseudomonadati</taxon>
        <taxon>Pseudomonadota</taxon>
        <taxon>Gammaproteobacteria</taxon>
        <taxon>Enterobacterales</taxon>
        <taxon>Enterobacteriaceae</taxon>
        <taxon>Klebsiella/Raoultella group</taxon>
        <taxon>Klebsiella</taxon>
        <taxon>Klebsiella pneumoniae complex</taxon>
    </lineage>
</organism>
<dbReference type="InterPro" id="IPR036259">
    <property type="entry name" value="MFS_trans_sf"/>
</dbReference>
<keyword evidence="1" id="KW-0812">Transmembrane</keyword>
<dbReference type="EMBL" id="CP006918">
    <property type="protein sequence ID" value="AHM79594.1"/>
    <property type="molecule type" value="Genomic_DNA"/>
</dbReference>
<dbReference type="Pfam" id="PF06779">
    <property type="entry name" value="MFS_4"/>
    <property type="match status" value="1"/>
</dbReference>
<feature type="transmembrane region" description="Helical" evidence="1">
    <location>
        <begin position="214"/>
        <end position="234"/>
    </location>
</feature>
<reference evidence="2 3" key="1">
    <citation type="journal article" date="2014" name="Proc. Natl. Acad. Sci. U.S.A.">
        <title>Molecular dissection of the evolution of carbapenem-resistant multilocus sequence type 258 Klebsiella pneumoniae.</title>
        <authorList>
            <person name="Deleo F.R."/>
            <person name="Chen L."/>
            <person name="Porcella S.F."/>
            <person name="Martens C.A."/>
            <person name="Kobayashi S.D."/>
            <person name="Porter A.R."/>
            <person name="Chavda K.D."/>
            <person name="Jacobs M.R."/>
            <person name="Mathema B."/>
            <person name="Olsen R.J."/>
            <person name="Bonomo R.A."/>
            <person name="Musser J.M."/>
            <person name="Kreiswirth B.N."/>
        </authorList>
    </citation>
    <scope>NUCLEOTIDE SEQUENCE [LARGE SCALE GENOMIC DNA]</scope>
    <source>
        <strain evidence="2">30684/NJST258_2</strain>
    </source>
</reference>
<dbReference type="InterPro" id="IPR010645">
    <property type="entry name" value="MFS_4"/>
</dbReference>
<dbReference type="PANTHER" id="PTHR23537:SF1">
    <property type="entry name" value="SUGAR TRANSPORTER"/>
    <property type="match status" value="1"/>
</dbReference>
<feature type="transmembrane region" description="Helical" evidence="1">
    <location>
        <begin position="58"/>
        <end position="80"/>
    </location>
</feature>
<evidence type="ECO:0000313" key="3">
    <source>
        <dbReference type="Proteomes" id="UP000019586"/>
    </source>
</evidence>
<feature type="transmembrane region" description="Helical" evidence="1">
    <location>
        <begin position="152"/>
        <end position="174"/>
    </location>
</feature>
<dbReference type="PATRIC" id="fig|1420013.3.peg.2650"/>
<feature type="transmembrane region" description="Helical" evidence="1">
    <location>
        <begin position="354"/>
        <end position="371"/>
    </location>
</feature>
<dbReference type="GO" id="GO:0005886">
    <property type="term" value="C:plasma membrane"/>
    <property type="evidence" value="ECO:0007669"/>
    <property type="project" value="TreeGrafter"/>
</dbReference>
<dbReference type="CDD" id="cd06180">
    <property type="entry name" value="MFS_YjiJ"/>
    <property type="match status" value="1"/>
</dbReference>
<dbReference type="AlphaFoldDB" id="W8UI55"/>
<proteinExistence type="predicted"/>
<keyword evidence="1" id="KW-1133">Transmembrane helix</keyword>
<dbReference type="PANTHER" id="PTHR23537">
    <property type="match status" value="1"/>
</dbReference>
<gene>
    <name evidence="2" type="ORF">KPNJ2_02814</name>
</gene>
<evidence type="ECO:0000256" key="1">
    <source>
        <dbReference type="SAM" id="Phobius"/>
    </source>
</evidence>
<dbReference type="Proteomes" id="UP000019586">
    <property type="component" value="Chromosome"/>
</dbReference>
<dbReference type="HOGENOM" id="CLU_001265_7_2_6"/>
<dbReference type="SUPFAM" id="SSF103473">
    <property type="entry name" value="MFS general substrate transporter"/>
    <property type="match status" value="1"/>
</dbReference>
<feature type="transmembrane region" description="Helical" evidence="1">
    <location>
        <begin position="414"/>
        <end position="431"/>
    </location>
</feature>
<feature type="transmembrane region" description="Helical" evidence="1">
    <location>
        <begin position="129"/>
        <end position="146"/>
    </location>
</feature>
<feature type="transmembrane region" description="Helical" evidence="1">
    <location>
        <begin position="265"/>
        <end position="286"/>
    </location>
</feature>